<dbReference type="Pfam" id="PF18986">
    <property type="entry name" value="DUF5719"/>
    <property type="match status" value="1"/>
</dbReference>
<protein>
    <recommendedName>
        <fullName evidence="4">Secreted protein</fullName>
    </recommendedName>
</protein>
<evidence type="ECO:0000313" key="3">
    <source>
        <dbReference type="Proteomes" id="UP000754710"/>
    </source>
</evidence>
<dbReference type="Proteomes" id="UP000754710">
    <property type="component" value="Unassembled WGS sequence"/>
</dbReference>
<accession>A0ABS7RNA3</accession>
<comment type="caution">
    <text evidence="2">The sequence shown here is derived from an EMBL/GenBank/DDBJ whole genome shotgun (WGS) entry which is preliminary data.</text>
</comment>
<dbReference type="RefSeq" id="WP_221026250.1">
    <property type="nucleotide sequence ID" value="NZ_JAIEZQ010000003.1"/>
</dbReference>
<evidence type="ECO:0008006" key="4">
    <source>
        <dbReference type="Google" id="ProtNLM"/>
    </source>
</evidence>
<sequence>MTAPQPSPGPGRRAATRRASGPKEPRTLDRGAVAGGVTLLLALGAAGVTAAVAGTDPAASTSASTVPVDHVVNACLRAGSTPGSDAEVLSLSAPLPDQDGQGTVRYAADADLEKADGQQAARGELDTLDAAGPGPSAAALEADGAIAAGRATWQVDEGDDGVSLGVQECGAPRGVWWFTGAGAGLDHQSELVLTNVDPGPAVVDVTVHGPDGTADDTSTRGITVPPGETVPLPMVEVAPQAEEIAVGVTASKGRVVAAVSDGVAAEPGAEPATDWLPAQSAPSRTVRLAGMPVRADRRTLVVANPSDREALVDVEVAGEGGSFAPTEGAQLRVPPGSVVSSDLTDAVGREASAVVLRSSVPVTATVRSTSGADSSYAGAVLPLGGPGAAPVVPGNDAAVVLTGGPVAGGAAVVAYRDDGSEVDSTRMQLQARATALWDVPRKADYVVVTPQGAGVFGGLVLDGDDGLAQVPLRPLPVELRMPVVEPALR</sequence>
<evidence type="ECO:0000256" key="1">
    <source>
        <dbReference type="SAM" id="MobiDB-lite"/>
    </source>
</evidence>
<proteinExistence type="predicted"/>
<feature type="compositionally biased region" description="Low complexity" evidence="1">
    <location>
        <begin position="10"/>
        <end position="19"/>
    </location>
</feature>
<keyword evidence="3" id="KW-1185">Reference proteome</keyword>
<feature type="region of interest" description="Disordered" evidence="1">
    <location>
        <begin position="1"/>
        <end position="31"/>
    </location>
</feature>
<reference evidence="2 3" key="1">
    <citation type="submission" date="2021-08" db="EMBL/GenBank/DDBJ databases">
        <title>Nocardioides bacterium WL0053 sp. nov., isolated from the sediment.</title>
        <authorList>
            <person name="Wang L."/>
            <person name="Zhang D."/>
            <person name="Zhang A."/>
        </authorList>
    </citation>
    <scope>NUCLEOTIDE SEQUENCE [LARGE SCALE GENOMIC DNA]</scope>
    <source>
        <strain evidence="2 3">WL0053</strain>
    </source>
</reference>
<evidence type="ECO:0000313" key="2">
    <source>
        <dbReference type="EMBL" id="MBY9076446.1"/>
    </source>
</evidence>
<dbReference type="EMBL" id="JAIEZQ010000003">
    <property type="protein sequence ID" value="MBY9076446.1"/>
    <property type="molecule type" value="Genomic_DNA"/>
</dbReference>
<dbReference type="InterPro" id="IPR043777">
    <property type="entry name" value="DUF5719"/>
</dbReference>
<name>A0ABS7RNA3_9ACTN</name>
<organism evidence="2 3">
    <name type="scientific">Nocardioides jiangsuensis</name>
    <dbReference type="NCBI Taxonomy" id="2866161"/>
    <lineage>
        <taxon>Bacteria</taxon>
        <taxon>Bacillati</taxon>
        <taxon>Actinomycetota</taxon>
        <taxon>Actinomycetes</taxon>
        <taxon>Propionibacteriales</taxon>
        <taxon>Nocardioidaceae</taxon>
        <taxon>Nocardioides</taxon>
    </lineage>
</organism>
<gene>
    <name evidence="2" type="ORF">K1X13_16550</name>
</gene>